<name>C8VXD0_DESAS</name>
<dbReference type="OrthoDB" id="9783240at2"/>
<evidence type="ECO:0000313" key="5">
    <source>
        <dbReference type="EMBL" id="ACV64526.1"/>
    </source>
</evidence>
<sequence>MKKVPVLLIISVLLSALLFTAGCSSSQTESANSSKTGDTINIGAVLDISGTSSSLGIPERDTLQMMADQLNAKGGINGKQVKMIIMDNKSDETESVLAVKKLIDNDKVVAVIGASASGTSLAMVDTVQKEGVPMISLATNSKIVQPVAEHKWVFKMAQSDATVADKMIIYAKAKGAQKIAVLYMNNAFGDGGKKALIESAAAKGIDVVFEDKFEATDKEMSAQLAKIKASEAQAVLVWAIPPSASILTRNYRDLGLKIPLIHCHGIANQKFLELADESANNIVLPVGKIVVAEQLPDSDPQKQVLLSYAKDYSERFKSQPNTFGGHAWDAFSMLVNVIKESGTDRVKIRDGLEKTTGFTGISGVFNMSAQDHNGLDEACMVMVEVKDGKWNLIK</sequence>
<dbReference type="Gene3D" id="3.40.50.2300">
    <property type="match status" value="2"/>
</dbReference>
<dbReference type="KEGG" id="dae:Dtox_3822"/>
<evidence type="ECO:0000313" key="6">
    <source>
        <dbReference type="Proteomes" id="UP000002217"/>
    </source>
</evidence>
<feature type="domain" description="Leucine-binding protein" evidence="4">
    <location>
        <begin position="39"/>
        <end position="388"/>
    </location>
</feature>
<organism evidence="5 6">
    <name type="scientific">Desulfofarcimen acetoxidans (strain ATCC 49208 / DSM 771 / KCTC 5769 / VKM B-1644 / 5575)</name>
    <name type="common">Desulfotomaculum acetoxidans</name>
    <dbReference type="NCBI Taxonomy" id="485916"/>
    <lineage>
        <taxon>Bacteria</taxon>
        <taxon>Bacillati</taxon>
        <taxon>Bacillota</taxon>
        <taxon>Clostridia</taxon>
        <taxon>Eubacteriales</taxon>
        <taxon>Peptococcaceae</taxon>
        <taxon>Desulfofarcimen</taxon>
    </lineage>
</organism>
<dbReference type="RefSeq" id="WP_015759208.1">
    <property type="nucleotide sequence ID" value="NC_013216.1"/>
</dbReference>
<accession>C8VXD0</accession>
<keyword evidence="6" id="KW-1185">Reference proteome</keyword>
<evidence type="ECO:0000256" key="2">
    <source>
        <dbReference type="ARBA" id="ARBA00022729"/>
    </source>
</evidence>
<feature type="chain" id="PRO_5038834505" evidence="3">
    <location>
        <begin position="22"/>
        <end position="394"/>
    </location>
</feature>
<evidence type="ECO:0000259" key="4">
    <source>
        <dbReference type="Pfam" id="PF13458"/>
    </source>
</evidence>
<dbReference type="InterPro" id="IPR051010">
    <property type="entry name" value="BCAA_transport"/>
</dbReference>
<reference evidence="5 6" key="1">
    <citation type="journal article" date="2009" name="Stand. Genomic Sci.">
        <title>Complete genome sequence of Desulfotomaculum acetoxidans type strain (5575).</title>
        <authorList>
            <person name="Spring S."/>
            <person name="Lapidus A."/>
            <person name="Schroder M."/>
            <person name="Gleim D."/>
            <person name="Sims D."/>
            <person name="Meincke L."/>
            <person name="Glavina Del Rio T."/>
            <person name="Tice H."/>
            <person name="Copeland A."/>
            <person name="Cheng J.F."/>
            <person name="Lucas S."/>
            <person name="Chen F."/>
            <person name="Nolan M."/>
            <person name="Bruce D."/>
            <person name="Goodwin L."/>
            <person name="Pitluck S."/>
            <person name="Ivanova N."/>
            <person name="Mavromatis K."/>
            <person name="Mikhailova N."/>
            <person name="Pati A."/>
            <person name="Chen A."/>
            <person name="Palaniappan K."/>
            <person name="Land M."/>
            <person name="Hauser L."/>
            <person name="Chang Y.J."/>
            <person name="Jeffries C.D."/>
            <person name="Chain P."/>
            <person name="Saunders E."/>
            <person name="Brettin T."/>
            <person name="Detter J.C."/>
            <person name="Goker M."/>
            <person name="Bristow J."/>
            <person name="Eisen J.A."/>
            <person name="Markowitz V."/>
            <person name="Hugenholtz P."/>
            <person name="Kyrpides N.C."/>
            <person name="Klenk H.P."/>
            <person name="Han C."/>
        </authorList>
    </citation>
    <scope>NUCLEOTIDE SEQUENCE [LARGE SCALE GENOMIC DNA]</scope>
    <source>
        <strain evidence="6">ATCC 49208 / DSM 771 / VKM B-1644</strain>
    </source>
</reference>
<dbReference type="HOGENOM" id="CLU_027128_0_1_9"/>
<evidence type="ECO:0000256" key="3">
    <source>
        <dbReference type="SAM" id="SignalP"/>
    </source>
</evidence>
<keyword evidence="5" id="KW-0675">Receptor</keyword>
<feature type="signal peptide" evidence="3">
    <location>
        <begin position="1"/>
        <end position="21"/>
    </location>
</feature>
<dbReference type="STRING" id="485916.Dtox_3822"/>
<evidence type="ECO:0000256" key="1">
    <source>
        <dbReference type="ARBA" id="ARBA00010062"/>
    </source>
</evidence>
<dbReference type="EMBL" id="CP001720">
    <property type="protein sequence ID" value="ACV64526.1"/>
    <property type="molecule type" value="Genomic_DNA"/>
</dbReference>
<protein>
    <submittedName>
        <fullName evidence="5">Extracellular ligand-binding receptor</fullName>
    </submittedName>
</protein>
<dbReference type="PANTHER" id="PTHR30483">
    <property type="entry name" value="LEUCINE-SPECIFIC-BINDING PROTEIN"/>
    <property type="match status" value="1"/>
</dbReference>
<keyword evidence="2 3" id="KW-0732">Signal</keyword>
<gene>
    <name evidence="5" type="ordered locus">Dtox_3822</name>
</gene>
<dbReference type="Pfam" id="PF13458">
    <property type="entry name" value="Peripla_BP_6"/>
    <property type="match status" value="1"/>
</dbReference>
<dbReference type="eggNOG" id="COG0683">
    <property type="taxonomic scope" value="Bacteria"/>
</dbReference>
<proteinExistence type="inferred from homology"/>
<dbReference type="CDD" id="cd06333">
    <property type="entry name" value="PBP1_ABC_RPA1789-like"/>
    <property type="match status" value="1"/>
</dbReference>
<dbReference type="SUPFAM" id="SSF53822">
    <property type="entry name" value="Periplasmic binding protein-like I"/>
    <property type="match status" value="1"/>
</dbReference>
<dbReference type="Proteomes" id="UP000002217">
    <property type="component" value="Chromosome"/>
</dbReference>
<dbReference type="AlphaFoldDB" id="C8VXD0"/>
<dbReference type="InterPro" id="IPR028081">
    <property type="entry name" value="Leu-bd"/>
</dbReference>
<dbReference type="PANTHER" id="PTHR30483:SF38">
    <property type="entry name" value="BLR7848 PROTEIN"/>
    <property type="match status" value="1"/>
</dbReference>
<dbReference type="PROSITE" id="PS51257">
    <property type="entry name" value="PROKAR_LIPOPROTEIN"/>
    <property type="match status" value="1"/>
</dbReference>
<comment type="similarity">
    <text evidence="1">Belongs to the leucine-binding protein family.</text>
</comment>
<dbReference type="InterPro" id="IPR028082">
    <property type="entry name" value="Peripla_BP_I"/>
</dbReference>